<evidence type="ECO:0000256" key="1">
    <source>
        <dbReference type="SAM" id="MobiDB-lite"/>
    </source>
</evidence>
<dbReference type="PANTHER" id="PTHR47467:SF1">
    <property type="entry name" value="WD40 REPEAT-CONTAINING PROTEIN"/>
    <property type="match status" value="1"/>
</dbReference>
<reference evidence="2" key="1">
    <citation type="journal article" date="2020" name="bioRxiv">
        <title>Comparative genomics of Chlamydomonas.</title>
        <authorList>
            <person name="Craig R.J."/>
            <person name="Hasan A.R."/>
            <person name="Ness R.W."/>
            <person name="Keightley P.D."/>
        </authorList>
    </citation>
    <scope>NUCLEOTIDE SEQUENCE</scope>
    <source>
        <strain evidence="2">CCAP 11/70</strain>
    </source>
</reference>
<proteinExistence type="predicted"/>
<dbReference type="PANTHER" id="PTHR47467">
    <property type="entry name" value="OS01G0867200 PROTEIN"/>
    <property type="match status" value="1"/>
</dbReference>
<dbReference type="Proteomes" id="UP000612055">
    <property type="component" value="Unassembled WGS sequence"/>
</dbReference>
<accession>A0A835XLZ0</accession>
<dbReference type="OrthoDB" id="534245at2759"/>
<dbReference type="InterPro" id="IPR015943">
    <property type="entry name" value="WD40/YVTN_repeat-like_dom_sf"/>
</dbReference>
<feature type="region of interest" description="Disordered" evidence="1">
    <location>
        <begin position="1"/>
        <end position="29"/>
    </location>
</feature>
<keyword evidence="3" id="KW-1185">Reference proteome</keyword>
<dbReference type="SUPFAM" id="SSF50998">
    <property type="entry name" value="Quinoprotein alcohol dehydrogenase-like"/>
    <property type="match status" value="1"/>
</dbReference>
<dbReference type="InterPro" id="IPR011047">
    <property type="entry name" value="Quinoprotein_ADH-like_sf"/>
</dbReference>
<dbReference type="AlphaFoldDB" id="A0A835XLZ0"/>
<dbReference type="EMBL" id="JAEHOE010000111">
    <property type="protein sequence ID" value="KAG2486513.1"/>
    <property type="molecule type" value="Genomic_DNA"/>
</dbReference>
<dbReference type="Gene3D" id="2.130.10.10">
    <property type="entry name" value="YVTN repeat-like/Quinoprotein amine dehydrogenase"/>
    <property type="match status" value="1"/>
</dbReference>
<evidence type="ECO:0000313" key="2">
    <source>
        <dbReference type="EMBL" id="KAG2486513.1"/>
    </source>
</evidence>
<evidence type="ECO:0000313" key="3">
    <source>
        <dbReference type="Proteomes" id="UP000612055"/>
    </source>
</evidence>
<gene>
    <name evidence="2" type="ORF">HYH03_014815</name>
</gene>
<sequence length="511" mass="51244">MSSPPAAPEQRPPKRPKASPFEPGPELKPESLTKFTLKLPHAFSPGALNCSKVAWGSSTASGTRTIYIASAQHTYAVSLGLGSAEGSAGPSVVQGKEGVLVPVNAEPLLVRREEPLCDMDAEVQCLSSGTHGGHQVLAAVDSVGNARLLATQLQGAGSGGAADGEGAPGRYLMRLDAPSRGECGWTGLAVRPLGPEAIETSGDPSAAASSSGLPPLELAVARQRMRDVRVYGSGELVRTIHTLQGPTSLTFLPPGTYGGCGDASAGLLAIAEEHQVALWDIRQGERGGCVQRLGVGSGGFPIYSMAWVTAVATATAASSGLGTGAGSSVGLLAVTGAERSVVVLEPRKWQVIAKWPGAVKYPATHMAASRVAPGFMYAAGLDYELAAGRWDGSSGGSAGNSNSSSGGHGRAVGPAAFVAARNEQRRMGAEGGGGGAGEALPAADDMLDGSSRAGLSFRGDSKWLGLALTSLPASGAAGGAGDKELVAALSLSGGLFVLQAAASGKGGETCN</sequence>
<organism evidence="2 3">
    <name type="scientific">Edaphochlamys debaryana</name>
    <dbReference type="NCBI Taxonomy" id="47281"/>
    <lineage>
        <taxon>Eukaryota</taxon>
        <taxon>Viridiplantae</taxon>
        <taxon>Chlorophyta</taxon>
        <taxon>core chlorophytes</taxon>
        <taxon>Chlorophyceae</taxon>
        <taxon>CS clade</taxon>
        <taxon>Chlamydomonadales</taxon>
        <taxon>Chlamydomonadales incertae sedis</taxon>
        <taxon>Edaphochlamys</taxon>
    </lineage>
</organism>
<comment type="caution">
    <text evidence="2">The sequence shown here is derived from an EMBL/GenBank/DDBJ whole genome shotgun (WGS) entry which is preliminary data.</text>
</comment>
<protein>
    <submittedName>
        <fullName evidence="2">Uncharacterized protein</fullName>
    </submittedName>
</protein>
<name>A0A835XLZ0_9CHLO</name>